<sequence>MEKLHEAAVGEGVAQRPLHFAPLFFRRFNGVAVKADDVRNVSPPGRRPHRQPEIAVAVCVQQIVF</sequence>
<comment type="caution">
    <text evidence="1">The sequence shown here is derived from an EMBL/GenBank/DDBJ whole genome shotgun (WGS) entry which is preliminary data.</text>
</comment>
<organism evidence="1">
    <name type="scientific">bioreactor metagenome</name>
    <dbReference type="NCBI Taxonomy" id="1076179"/>
    <lineage>
        <taxon>unclassified sequences</taxon>
        <taxon>metagenomes</taxon>
        <taxon>ecological metagenomes</taxon>
    </lineage>
</organism>
<accession>A0A645DN77</accession>
<proteinExistence type="predicted"/>
<protein>
    <submittedName>
        <fullName evidence="1">Uncharacterized protein</fullName>
    </submittedName>
</protein>
<dbReference type="EMBL" id="VSSQ01037885">
    <property type="protein sequence ID" value="MPM90695.1"/>
    <property type="molecule type" value="Genomic_DNA"/>
</dbReference>
<evidence type="ECO:0000313" key="1">
    <source>
        <dbReference type="EMBL" id="MPM90695.1"/>
    </source>
</evidence>
<gene>
    <name evidence="1" type="ORF">SDC9_137817</name>
</gene>
<dbReference type="AlphaFoldDB" id="A0A645DN77"/>
<reference evidence="1" key="1">
    <citation type="submission" date="2019-08" db="EMBL/GenBank/DDBJ databases">
        <authorList>
            <person name="Kucharzyk K."/>
            <person name="Murdoch R.W."/>
            <person name="Higgins S."/>
            <person name="Loffler F."/>
        </authorList>
    </citation>
    <scope>NUCLEOTIDE SEQUENCE</scope>
</reference>
<name>A0A645DN77_9ZZZZ</name>